<sequence>MASHRLLASSRAAPVTTSGLAPYRGIGFGALRAAVHRAAASGRKAGPAASGDRPSP</sequence>
<proteinExistence type="predicted"/>
<comment type="caution">
    <text evidence="2">The sequence shown here is derived from an EMBL/GenBank/DDBJ whole genome shotgun (WGS) entry which is preliminary data.</text>
</comment>
<protein>
    <submittedName>
        <fullName evidence="2">Uncharacterized protein</fullName>
    </submittedName>
</protein>
<name>A0A9W6PJP4_9ACTN</name>
<dbReference type="EMBL" id="BSRX01000024">
    <property type="protein sequence ID" value="GLW56149.1"/>
    <property type="molecule type" value="Genomic_DNA"/>
</dbReference>
<dbReference type="AlphaFoldDB" id="A0A9W6PJP4"/>
<accession>A0A9W6PJP4</accession>
<dbReference type="RefSeq" id="WP_158715067.1">
    <property type="nucleotide sequence ID" value="NZ_BSRX01000024.1"/>
</dbReference>
<evidence type="ECO:0000256" key="1">
    <source>
        <dbReference type="SAM" id="MobiDB-lite"/>
    </source>
</evidence>
<organism evidence="2 3">
    <name type="scientific">Kitasatospora phosalacinea</name>
    <dbReference type="NCBI Taxonomy" id="2065"/>
    <lineage>
        <taxon>Bacteria</taxon>
        <taxon>Bacillati</taxon>
        <taxon>Actinomycetota</taxon>
        <taxon>Actinomycetes</taxon>
        <taxon>Kitasatosporales</taxon>
        <taxon>Streptomycetaceae</taxon>
        <taxon>Kitasatospora</taxon>
    </lineage>
</organism>
<evidence type="ECO:0000313" key="3">
    <source>
        <dbReference type="Proteomes" id="UP001165143"/>
    </source>
</evidence>
<feature type="compositionally biased region" description="Low complexity" evidence="1">
    <location>
        <begin position="1"/>
        <end position="13"/>
    </location>
</feature>
<reference evidence="2" key="1">
    <citation type="submission" date="2023-02" db="EMBL/GenBank/DDBJ databases">
        <title>Kitasatospora phosalacinea NBRC 14362.</title>
        <authorList>
            <person name="Ichikawa N."/>
            <person name="Sato H."/>
            <person name="Tonouchi N."/>
        </authorList>
    </citation>
    <scope>NUCLEOTIDE SEQUENCE</scope>
    <source>
        <strain evidence="2">NBRC 14362</strain>
    </source>
</reference>
<gene>
    <name evidence="2" type="ORF">Kpho01_41600</name>
</gene>
<evidence type="ECO:0000313" key="2">
    <source>
        <dbReference type="EMBL" id="GLW56149.1"/>
    </source>
</evidence>
<feature type="region of interest" description="Disordered" evidence="1">
    <location>
        <begin position="1"/>
        <end position="22"/>
    </location>
</feature>
<dbReference type="Proteomes" id="UP001165143">
    <property type="component" value="Unassembled WGS sequence"/>
</dbReference>